<accession>A0A0A9ADY3</accession>
<protein>
    <submittedName>
        <fullName evidence="1">Uncharacterized protein</fullName>
    </submittedName>
</protein>
<reference evidence="1" key="2">
    <citation type="journal article" date="2015" name="Data Brief">
        <title>Shoot transcriptome of the giant reed, Arundo donax.</title>
        <authorList>
            <person name="Barrero R.A."/>
            <person name="Guerrero F.D."/>
            <person name="Moolhuijzen P."/>
            <person name="Goolsby J.A."/>
            <person name="Tidwell J."/>
            <person name="Bellgard S.E."/>
            <person name="Bellgard M.I."/>
        </authorList>
    </citation>
    <scope>NUCLEOTIDE SEQUENCE</scope>
    <source>
        <tissue evidence="1">Shoot tissue taken approximately 20 cm above the soil surface</tissue>
    </source>
</reference>
<name>A0A0A9ADY3_ARUDO</name>
<dbReference type="AlphaFoldDB" id="A0A0A9ADY3"/>
<proteinExistence type="predicted"/>
<dbReference type="EMBL" id="GBRH01252583">
    <property type="protein sequence ID" value="JAD45312.1"/>
    <property type="molecule type" value="Transcribed_RNA"/>
</dbReference>
<organism evidence="1">
    <name type="scientific">Arundo donax</name>
    <name type="common">Giant reed</name>
    <name type="synonym">Donax arundinaceus</name>
    <dbReference type="NCBI Taxonomy" id="35708"/>
    <lineage>
        <taxon>Eukaryota</taxon>
        <taxon>Viridiplantae</taxon>
        <taxon>Streptophyta</taxon>
        <taxon>Embryophyta</taxon>
        <taxon>Tracheophyta</taxon>
        <taxon>Spermatophyta</taxon>
        <taxon>Magnoliopsida</taxon>
        <taxon>Liliopsida</taxon>
        <taxon>Poales</taxon>
        <taxon>Poaceae</taxon>
        <taxon>PACMAD clade</taxon>
        <taxon>Arundinoideae</taxon>
        <taxon>Arundineae</taxon>
        <taxon>Arundo</taxon>
    </lineage>
</organism>
<evidence type="ECO:0000313" key="1">
    <source>
        <dbReference type="EMBL" id="JAD45312.1"/>
    </source>
</evidence>
<sequence>MTLGHFLLAYSVYNAKPAVSSRVPNTANLHWHAYLRSDTGSRLNSPVGDYVNYYPVKVWGTKQLLLLHALYKTRMYSSEYDPFRDYLTMAI</sequence>
<reference evidence="1" key="1">
    <citation type="submission" date="2014-09" db="EMBL/GenBank/DDBJ databases">
        <authorList>
            <person name="Magalhaes I.L.F."/>
            <person name="Oliveira U."/>
            <person name="Santos F.R."/>
            <person name="Vidigal T.H.D.A."/>
            <person name="Brescovit A.D."/>
            <person name="Santos A.J."/>
        </authorList>
    </citation>
    <scope>NUCLEOTIDE SEQUENCE</scope>
    <source>
        <tissue evidence="1">Shoot tissue taken approximately 20 cm above the soil surface</tissue>
    </source>
</reference>